<dbReference type="EMBL" id="BDGG01000012">
    <property type="protein sequence ID" value="GAV05856.1"/>
    <property type="molecule type" value="Genomic_DNA"/>
</dbReference>
<keyword evidence="2 4" id="KW-1133">Transmembrane helix</keyword>
<evidence type="ECO:0000256" key="2">
    <source>
        <dbReference type="ARBA" id="ARBA00022989"/>
    </source>
</evidence>
<evidence type="ECO:0000313" key="5">
    <source>
        <dbReference type="EMBL" id="GAV05856.1"/>
    </source>
</evidence>
<dbReference type="STRING" id="947166.A0A1D1VY20"/>
<sequence>MDMPMYFNFNMPAFILFRDWAPRRPGELMWSVFGVFIIAIGHEGVKRLRDMVKKWDKRQLDKEAASRTSNGCPCNDVPAPEVWLLKTTLMLFRKFHLITTLLVGIQTTLGYFLMLASMTYNVWVFLAIVLGTLFGYFIFNYATRASALVIPQNNNNENNQP</sequence>
<keyword evidence="4" id="KW-0186">Copper</keyword>
<keyword evidence="4" id="KW-0813">Transport</keyword>
<keyword evidence="6" id="KW-1185">Reference proteome</keyword>
<keyword evidence="4" id="KW-0187">Copper transport</keyword>
<feature type="transmembrane region" description="Helical" evidence="4">
    <location>
        <begin position="120"/>
        <end position="139"/>
    </location>
</feature>
<dbReference type="OrthoDB" id="161814at2759"/>
<accession>A0A1D1VY20</accession>
<dbReference type="GO" id="GO:0005375">
    <property type="term" value="F:copper ion transmembrane transporter activity"/>
    <property type="evidence" value="ECO:0007669"/>
    <property type="project" value="UniProtKB-UniRule"/>
</dbReference>
<dbReference type="AlphaFoldDB" id="A0A1D1VY20"/>
<evidence type="ECO:0000313" key="6">
    <source>
        <dbReference type="Proteomes" id="UP000186922"/>
    </source>
</evidence>
<comment type="caution">
    <text evidence="5">The sequence shown here is derived from an EMBL/GenBank/DDBJ whole genome shotgun (WGS) entry which is preliminary data.</text>
</comment>
<comment type="subcellular location">
    <subcellularLocation>
        <location evidence="4">Membrane</location>
        <topology evidence="4">Multi-pass membrane protein</topology>
    </subcellularLocation>
</comment>
<dbReference type="Proteomes" id="UP000186922">
    <property type="component" value="Unassembled WGS sequence"/>
</dbReference>
<keyword evidence="3 4" id="KW-0472">Membrane</keyword>
<reference evidence="5 6" key="1">
    <citation type="journal article" date="2016" name="Nat. Commun.">
        <title>Extremotolerant tardigrade genome and improved radiotolerance of human cultured cells by tardigrade-unique protein.</title>
        <authorList>
            <person name="Hashimoto T."/>
            <person name="Horikawa D.D."/>
            <person name="Saito Y."/>
            <person name="Kuwahara H."/>
            <person name="Kozuka-Hata H."/>
            <person name="Shin-I T."/>
            <person name="Minakuchi Y."/>
            <person name="Ohishi K."/>
            <person name="Motoyama A."/>
            <person name="Aizu T."/>
            <person name="Enomoto A."/>
            <person name="Kondo K."/>
            <person name="Tanaka S."/>
            <person name="Hara Y."/>
            <person name="Koshikawa S."/>
            <person name="Sagara H."/>
            <person name="Miura T."/>
            <person name="Yokobori S."/>
            <person name="Miyagawa K."/>
            <person name="Suzuki Y."/>
            <person name="Kubo T."/>
            <person name="Oyama M."/>
            <person name="Kohara Y."/>
            <person name="Fujiyama A."/>
            <person name="Arakawa K."/>
            <person name="Katayama T."/>
            <person name="Toyoda A."/>
            <person name="Kunieda T."/>
        </authorList>
    </citation>
    <scope>NUCLEOTIDE SEQUENCE [LARGE SCALE GENOMIC DNA]</scope>
    <source>
        <strain evidence="5 6">YOKOZUNA-1</strain>
    </source>
</reference>
<proteinExistence type="inferred from homology"/>
<feature type="transmembrane region" description="Helical" evidence="4">
    <location>
        <begin position="28"/>
        <end position="45"/>
    </location>
</feature>
<dbReference type="PANTHER" id="PTHR12483:SF115">
    <property type="entry name" value="COPPER TRANSPORT PROTEIN"/>
    <property type="match status" value="1"/>
</dbReference>
<dbReference type="GO" id="GO:0016020">
    <property type="term" value="C:membrane"/>
    <property type="evidence" value="ECO:0007669"/>
    <property type="project" value="UniProtKB-SubCell"/>
</dbReference>
<protein>
    <recommendedName>
        <fullName evidence="4">Copper transport protein</fullName>
    </recommendedName>
</protein>
<gene>
    <name evidence="5" type="primary">RvY_15922-1</name>
    <name evidence="5" type="synonym">RvY_15922.1</name>
    <name evidence="5" type="ORF">RvY_15922</name>
</gene>
<dbReference type="Pfam" id="PF04145">
    <property type="entry name" value="Ctr"/>
    <property type="match status" value="1"/>
</dbReference>
<evidence type="ECO:0000256" key="1">
    <source>
        <dbReference type="ARBA" id="ARBA00022692"/>
    </source>
</evidence>
<dbReference type="InterPro" id="IPR007274">
    <property type="entry name" value="Cop_transporter"/>
</dbReference>
<organism evidence="5 6">
    <name type="scientific">Ramazzottius varieornatus</name>
    <name type="common">Water bear</name>
    <name type="synonym">Tardigrade</name>
    <dbReference type="NCBI Taxonomy" id="947166"/>
    <lineage>
        <taxon>Eukaryota</taxon>
        <taxon>Metazoa</taxon>
        <taxon>Ecdysozoa</taxon>
        <taxon>Tardigrada</taxon>
        <taxon>Eutardigrada</taxon>
        <taxon>Parachela</taxon>
        <taxon>Hypsibioidea</taxon>
        <taxon>Ramazzottiidae</taxon>
        <taxon>Ramazzottius</taxon>
    </lineage>
</organism>
<evidence type="ECO:0000256" key="4">
    <source>
        <dbReference type="RuleBase" id="RU367022"/>
    </source>
</evidence>
<evidence type="ECO:0000256" key="3">
    <source>
        <dbReference type="ARBA" id="ARBA00023136"/>
    </source>
</evidence>
<name>A0A1D1VY20_RAMVA</name>
<dbReference type="PANTHER" id="PTHR12483">
    <property type="entry name" value="SOLUTE CARRIER FAMILY 31 COPPER TRANSPORTERS"/>
    <property type="match status" value="1"/>
</dbReference>
<comment type="similarity">
    <text evidence="4">Belongs to the copper transporter (Ctr) (TC 1.A.56) family. SLC31A subfamily.</text>
</comment>
<keyword evidence="1 4" id="KW-0812">Transmembrane</keyword>
<feature type="transmembrane region" description="Helical" evidence="4">
    <location>
        <begin position="95"/>
        <end position="114"/>
    </location>
</feature>
<keyword evidence="4" id="KW-0406">Ion transport</keyword>